<organism evidence="1 2">
    <name type="scientific">Rubroshorea leprosula</name>
    <dbReference type="NCBI Taxonomy" id="152421"/>
    <lineage>
        <taxon>Eukaryota</taxon>
        <taxon>Viridiplantae</taxon>
        <taxon>Streptophyta</taxon>
        <taxon>Embryophyta</taxon>
        <taxon>Tracheophyta</taxon>
        <taxon>Spermatophyta</taxon>
        <taxon>Magnoliopsida</taxon>
        <taxon>eudicotyledons</taxon>
        <taxon>Gunneridae</taxon>
        <taxon>Pentapetalae</taxon>
        <taxon>rosids</taxon>
        <taxon>malvids</taxon>
        <taxon>Malvales</taxon>
        <taxon>Dipterocarpaceae</taxon>
        <taxon>Rubroshorea</taxon>
    </lineage>
</organism>
<dbReference type="EMBL" id="BPVZ01000002">
    <property type="protein sequence ID" value="GKU87808.1"/>
    <property type="molecule type" value="Genomic_DNA"/>
</dbReference>
<comment type="caution">
    <text evidence="1">The sequence shown here is derived from an EMBL/GenBank/DDBJ whole genome shotgun (WGS) entry which is preliminary data.</text>
</comment>
<gene>
    <name evidence="1" type="ORF">SLEP1_g2148</name>
</gene>
<accession>A0AAV5HPX6</accession>
<reference evidence="1 2" key="1">
    <citation type="journal article" date="2021" name="Commun. Biol.">
        <title>The genome of Shorea leprosula (Dipterocarpaceae) highlights the ecological relevance of drought in aseasonal tropical rainforests.</title>
        <authorList>
            <person name="Ng K.K.S."/>
            <person name="Kobayashi M.J."/>
            <person name="Fawcett J.A."/>
            <person name="Hatakeyama M."/>
            <person name="Paape T."/>
            <person name="Ng C.H."/>
            <person name="Ang C.C."/>
            <person name="Tnah L.H."/>
            <person name="Lee C.T."/>
            <person name="Nishiyama T."/>
            <person name="Sese J."/>
            <person name="O'Brien M.J."/>
            <person name="Copetti D."/>
            <person name="Mohd Noor M.I."/>
            <person name="Ong R.C."/>
            <person name="Putra M."/>
            <person name="Sireger I.Z."/>
            <person name="Indrioko S."/>
            <person name="Kosugi Y."/>
            <person name="Izuno A."/>
            <person name="Isagi Y."/>
            <person name="Lee S.L."/>
            <person name="Shimizu K.K."/>
        </authorList>
    </citation>
    <scope>NUCLEOTIDE SEQUENCE [LARGE SCALE GENOMIC DNA]</scope>
    <source>
        <strain evidence="1">214</strain>
    </source>
</reference>
<proteinExistence type="predicted"/>
<name>A0AAV5HPX6_9ROSI</name>
<keyword evidence="2" id="KW-1185">Reference proteome</keyword>
<evidence type="ECO:0000313" key="2">
    <source>
        <dbReference type="Proteomes" id="UP001054252"/>
    </source>
</evidence>
<dbReference type="Proteomes" id="UP001054252">
    <property type="component" value="Unassembled WGS sequence"/>
</dbReference>
<evidence type="ECO:0000313" key="1">
    <source>
        <dbReference type="EMBL" id="GKU87808.1"/>
    </source>
</evidence>
<protein>
    <submittedName>
        <fullName evidence="1">Uncharacterized protein</fullName>
    </submittedName>
</protein>
<dbReference type="AlphaFoldDB" id="A0AAV5HPX6"/>
<sequence>MNSLQVQLNVSLNERSHFLASDLGIIYLSHCYNTEVLGCQISWDCSVFLSTSSFSHIQYDKHTPSLEVGNTSFK</sequence>